<protein>
    <submittedName>
        <fullName evidence="2">Uncharacterized protein</fullName>
    </submittedName>
</protein>
<evidence type="ECO:0000313" key="3">
    <source>
        <dbReference type="Proteomes" id="UP000664132"/>
    </source>
</evidence>
<dbReference type="AlphaFoldDB" id="A0A8H7W9W1"/>
<evidence type="ECO:0000313" key="2">
    <source>
        <dbReference type="EMBL" id="KAG4418303.1"/>
    </source>
</evidence>
<keyword evidence="3" id="KW-1185">Reference proteome</keyword>
<dbReference type="Proteomes" id="UP000664132">
    <property type="component" value="Unassembled WGS sequence"/>
</dbReference>
<accession>A0A8H7W9W1</accession>
<feature type="region of interest" description="Disordered" evidence="1">
    <location>
        <begin position="190"/>
        <end position="210"/>
    </location>
</feature>
<dbReference type="EMBL" id="JAFJYH010000132">
    <property type="protein sequence ID" value="KAG4418303.1"/>
    <property type="molecule type" value="Genomic_DNA"/>
</dbReference>
<proteinExistence type="predicted"/>
<gene>
    <name evidence="2" type="ORF">IFR04_008579</name>
</gene>
<organism evidence="2 3">
    <name type="scientific">Cadophora malorum</name>
    <dbReference type="NCBI Taxonomy" id="108018"/>
    <lineage>
        <taxon>Eukaryota</taxon>
        <taxon>Fungi</taxon>
        <taxon>Dikarya</taxon>
        <taxon>Ascomycota</taxon>
        <taxon>Pezizomycotina</taxon>
        <taxon>Leotiomycetes</taxon>
        <taxon>Helotiales</taxon>
        <taxon>Ploettnerulaceae</taxon>
        <taxon>Cadophora</taxon>
    </lineage>
</organism>
<reference evidence="2" key="1">
    <citation type="submission" date="2021-02" db="EMBL/GenBank/DDBJ databases">
        <title>Genome sequence Cadophora malorum strain M34.</title>
        <authorList>
            <person name="Stefanovic E."/>
            <person name="Vu D."/>
            <person name="Scully C."/>
            <person name="Dijksterhuis J."/>
            <person name="Roader J."/>
            <person name="Houbraken J."/>
        </authorList>
    </citation>
    <scope>NUCLEOTIDE SEQUENCE</scope>
    <source>
        <strain evidence="2">M34</strain>
    </source>
</reference>
<comment type="caution">
    <text evidence="2">The sequence shown here is derived from an EMBL/GenBank/DDBJ whole genome shotgun (WGS) entry which is preliminary data.</text>
</comment>
<evidence type="ECO:0000256" key="1">
    <source>
        <dbReference type="SAM" id="MobiDB-lite"/>
    </source>
</evidence>
<name>A0A8H7W9W1_9HELO</name>
<sequence>MPFLINDLADGISYGEYAQTLYENCKLFHEKPGFRTKLAIDIENPAFVLIDRKGLSFEIRGIAMQDVVRTRAFWITRRRPDDLLRSLSEAWGGDVELNGEVCCSSGKTIRTMFAKFDCLESPRQRHFVYIADVDMLIASKIAAKNYAGSKPKEMQRQELKKMKEDEDYRQETRFAVEIGDLASSGTQLNAECQTEQSTNGAKQSGQVIIR</sequence>